<dbReference type="InterPro" id="IPR036865">
    <property type="entry name" value="CRAL-TRIO_dom_sf"/>
</dbReference>
<dbReference type="Gene3D" id="1.10.8.20">
    <property type="entry name" value="N-terminal domain of phosphatidylinositol transfer protein sec14p"/>
    <property type="match status" value="1"/>
</dbReference>
<dbReference type="EMBL" id="JAVRBK010000003">
    <property type="protein sequence ID" value="KAK5646358.1"/>
    <property type="molecule type" value="Genomic_DNA"/>
</dbReference>
<dbReference type="SUPFAM" id="SSF52087">
    <property type="entry name" value="CRAL/TRIO domain"/>
    <property type="match status" value="1"/>
</dbReference>
<evidence type="ECO:0000313" key="2">
    <source>
        <dbReference type="EMBL" id="KAK5646358.1"/>
    </source>
</evidence>
<dbReference type="Gene3D" id="3.40.525.10">
    <property type="entry name" value="CRAL-TRIO lipid binding domain"/>
    <property type="match status" value="1"/>
</dbReference>
<dbReference type="Proteomes" id="UP001329430">
    <property type="component" value="Chromosome 3"/>
</dbReference>
<dbReference type="InterPro" id="IPR001251">
    <property type="entry name" value="CRAL-TRIO_dom"/>
</dbReference>
<dbReference type="GO" id="GO:1902936">
    <property type="term" value="F:phosphatidylinositol bisphosphate binding"/>
    <property type="evidence" value="ECO:0007669"/>
    <property type="project" value="TreeGrafter"/>
</dbReference>
<dbReference type="Pfam" id="PF00650">
    <property type="entry name" value="CRAL_TRIO"/>
    <property type="match status" value="1"/>
</dbReference>
<dbReference type="PANTHER" id="PTHR10174">
    <property type="entry name" value="ALPHA-TOCOPHEROL TRANSFER PROTEIN-RELATED"/>
    <property type="match status" value="1"/>
</dbReference>
<reference evidence="2 3" key="1">
    <citation type="journal article" date="2024" name="Insects">
        <title>An Improved Chromosome-Level Genome Assembly of the Firefly Pyrocoelia pectoralis.</title>
        <authorList>
            <person name="Fu X."/>
            <person name="Meyer-Rochow V.B."/>
            <person name="Ballantyne L."/>
            <person name="Zhu X."/>
        </authorList>
    </citation>
    <scope>NUCLEOTIDE SEQUENCE [LARGE SCALE GENOMIC DNA]</scope>
    <source>
        <strain evidence="2">XCY_ONT2</strain>
    </source>
</reference>
<feature type="domain" description="CRAL-TRIO" evidence="1">
    <location>
        <begin position="91"/>
        <end position="257"/>
    </location>
</feature>
<sequence>MVLLRKLSAELQEVAEGELGENFLRLEEDLEYIREWINKQPHLKARTDDQFLLAFLRGCKFSLQRTQEKLDYYYTAKTIVAELFSNRDPYDPDIQEVLRLGPVLPLPNTAGPEGPRIILLQSSVLNPDKVQYIVFLKVFLMILDILLQEDDNFTVAGVAFWSEGKNSSIRFIMQLTPALLKKIHVIMQKAYPIRLKGVYSTHCPPIAETLFNLSKSFSPEKLTKRMFLYSEIGEEFCKQIPKHLHPKDFGGANGSLEELKSKTNALFFLRFYYLL</sequence>
<evidence type="ECO:0000259" key="1">
    <source>
        <dbReference type="PROSITE" id="PS50191"/>
    </source>
</evidence>
<keyword evidence="3" id="KW-1185">Reference proteome</keyword>
<dbReference type="InterPro" id="IPR011074">
    <property type="entry name" value="CRAL/TRIO_N_dom"/>
</dbReference>
<dbReference type="CDD" id="cd00170">
    <property type="entry name" value="SEC14"/>
    <property type="match status" value="1"/>
</dbReference>
<evidence type="ECO:0000313" key="3">
    <source>
        <dbReference type="Proteomes" id="UP001329430"/>
    </source>
</evidence>
<comment type="caution">
    <text evidence="2">The sequence shown here is derived from an EMBL/GenBank/DDBJ whole genome shotgun (WGS) entry which is preliminary data.</text>
</comment>
<dbReference type="PROSITE" id="PS50191">
    <property type="entry name" value="CRAL_TRIO"/>
    <property type="match status" value="1"/>
</dbReference>
<dbReference type="SUPFAM" id="SSF46938">
    <property type="entry name" value="CRAL/TRIO N-terminal domain"/>
    <property type="match status" value="1"/>
</dbReference>
<dbReference type="PRINTS" id="PR00180">
    <property type="entry name" value="CRETINALDHBP"/>
</dbReference>
<name>A0AAN7ZR17_9COLE</name>
<gene>
    <name evidence="2" type="ORF">RI129_004822</name>
</gene>
<dbReference type="AlphaFoldDB" id="A0AAN7ZR17"/>
<dbReference type="GO" id="GO:0016020">
    <property type="term" value="C:membrane"/>
    <property type="evidence" value="ECO:0007669"/>
    <property type="project" value="TreeGrafter"/>
</dbReference>
<protein>
    <recommendedName>
        <fullName evidence="1">CRAL-TRIO domain-containing protein</fullName>
    </recommendedName>
</protein>
<accession>A0AAN7ZR17</accession>
<organism evidence="2 3">
    <name type="scientific">Pyrocoelia pectoralis</name>
    <dbReference type="NCBI Taxonomy" id="417401"/>
    <lineage>
        <taxon>Eukaryota</taxon>
        <taxon>Metazoa</taxon>
        <taxon>Ecdysozoa</taxon>
        <taxon>Arthropoda</taxon>
        <taxon>Hexapoda</taxon>
        <taxon>Insecta</taxon>
        <taxon>Pterygota</taxon>
        <taxon>Neoptera</taxon>
        <taxon>Endopterygota</taxon>
        <taxon>Coleoptera</taxon>
        <taxon>Polyphaga</taxon>
        <taxon>Elateriformia</taxon>
        <taxon>Elateroidea</taxon>
        <taxon>Lampyridae</taxon>
        <taxon>Lampyrinae</taxon>
        <taxon>Pyrocoelia</taxon>
    </lineage>
</organism>
<dbReference type="PANTHER" id="PTHR10174:SF224">
    <property type="entry name" value="RETINOL-BINDING PROTEIN PINTA"/>
    <property type="match status" value="1"/>
</dbReference>
<dbReference type="InterPro" id="IPR036273">
    <property type="entry name" value="CRAL/TRIO_N_dom_sf"/>
</dbReference>
<proteinExistence type="predicted"/>
<dbReference type="SMART" id="SM01100">
    <property type="entry name" value="CRAL_TRIO_N"/>
    <property type="match status" value="1"/>
</dbReference>